<gene>
    <name evidence="4" type="primary">fliW</name>
    <name evidence="5" type="ORF">FBF83_07790</name>
</gene>
<dbReference type="OrthoDB" id="9801235at2"/>
<evidence type="ECO:0000256" key="3">
    <source>
        <dbReference type="ARBA" id="ARBA00022845"/>
    </source>
</evidence>
<evidence type="ECO:0000256" key="1">
    <source>
        <dbReference type="ARBA" id="ARBA00022490"/>
    </source>
</evidence>
<comment type="caution">
    <text evidence="5">The sequence shown here is derived from an EMBL/GenBank/DDBJ whole genome shotgun (WGS) entry which is preliminary data.</text>
</comment>
<dbReference type="GO" id="GO:0044780">
    <property type="term" value="P:bacterial-type flagellum assembly"/>
    <property type="evidence" value="ECO:0007669"/>
    <property type="project" value="UniProtKB-UniRule"/>
</dbReference>
<evidence type="ECO:0000256" key="4">
    <source>
        <dbReference type="HAMAP-Rule" id="MF_01185"/>
    </source>
</evidence>
<keyword evidence="5" id="KW-0282">Flagellum</keyword>
<evidence type="ECO:0000313" key="6">
    <source>
        <dbReference type="Proteomes" id="UP000310541"/>
    </source>
</evidence>
<dbReference type="SUPFAM" id="SSF141457">
    <property type="entry name" value="BH3618-like"/>
    <property type="match status" value="1"/>
</dbReference>
<dbReference type="GO" id="GO:0005737">
    <property type="term" value="C:cytoplasm"/>
    <property type="evidence" value="ECO:0007669"/>
    <property type="project" value="UniProtKB-SubCell"/>
</dbReference>
<dbReference type="Proteomes" id="UP000310541">
    <property type="component" value="Unassembled WGS sequence"/>
</dbReference>
<dbReference type="HAMAP" id="MF_01185">
    <property type="entry name" value="FliW"/>
    <property type="match status" value="1"/>
</dbReference>
<dbReference type="GO" id="GO:0006417">
    <property type="term" value="P:regulation of translation"/>
    <property type="evidence" value="ECO:0007669"/>
    <property type="project" value="UniProtKB-KW"/>
</dbReference>
<dbReference type="EMBL" id="SWFM01000002">
    <property type="protein sequence ID" value="TKD70523.1"/>
    <property type="molecule type" value="Genomic_DNA"/>
</dbReference>
<comment type="subunit">
    <text evidence="4">Interacts with translational regulator CsrA and flagellin(s).</text>
</comment>
<dbReference type="InterPro" id="IPR024046">
    <property type="entry name" value="Flagellar_assmbl_FliW_dom_sf"/>
</dbReference>
<keyword evidence="3 4" id="KW-0810">Translation regulation</keyword>
<keyword evidence="2 4" id="KW-1005">Bacterial flagellum biogenesis</keyword>
<sequence length="149" mass="16783">MKIDTARFGEIDVNEERLMTLANGIPGLEHFTTYFLLPADDKDESPFYFLQSAEESGLCFFLADPFSFYPNYEVNLDDSTLDQLDIKDPEHALVLSILTVQGSLQEATMNLKAPLVFNTVARTGKQMVLKQEYGIKEPLLKQVVAQEGE</sequence>
<keyword evidence="5" id="KW-0966">Cell projection</keyword>
<dbReference type="Gene3D" id="2.30.290.10">
    <property type="entry name" value="BH3618-like"/>
    <property type="match status" value="1"/>
</dbReference>
<keyword evidence="1 4" id="KW-0963">Cytoplasm</keyword>
<dbReference type="RefSeq" id="WP_136946604.1">
    <property type="nucleotide sequence ID" value="NZ_SWFM01000002.1"/>
</dbReference>
<proteinExistence type="inferred from homology"/>
<organism evidence="5 6">
    <name type="scientific">Guptibacillus hwajinpoensis</name>
    <dbReference type="NCBI Taxonomy" id="208199"/>
    <lineage>
        <taxon>Bacteria</taxon>
        <taxon>Bacillati</taxon>
        <taxon>Bacillota</taxon>
        <taxon>Bacilli</taxon>
        <taxon>Bacillales</taxon>
        <taxon>Guptibacillaceae</taxon>
        <taxon>Guptibacillus</taxon>
    </lineage>
</organism>
<protein>
    <recommendedName>
        <fullName evidence="4">Flagellar assembly factor FliW</fullName>
    </recommendedName>
</protein>
<dbReference type="PANTHER" id="PTHR39190">
    <property type="entry name" value="FLAGELLAR ASSEMBLY FACTOR FLIW"/>
    <property type="match status" value="1"/>
</dbReference>
<dbReference type="AlphaFoldDB" id="A0A4U1MHP6"/>
<dbReference type="InterPro" id="IPR003775">
    <property type="entry name" value="Flagellar_assembly_factor_FliW"/>
</dbReference>
<comment type="subcellular location">
    <subcellularLocation>
        <location evidence="4">Cytoplasm</location>
    </subcellularLocation>
</comment>
<keyword evidence="4" id="KW-0143">Chaperone</keyword>
<evidence type="ECO:0000313" key="5">
    <source>
        <dbReference type="EMBL" id="TKD70523.1"/>
    </source>
</evidence>
<comment type="similarity">
    <text evidence="4">Belongs to the FliW family.</text>
</comment>
<comment type="function">
    <text evidence="4">Acts as an anti-CsrA protein, binds CsrA and prevents it from repressing translation of its target genes, one of which is flagellin. Binds to flagellin and participates in the assembly of the flagellum.</text>
</comment>
<keyword evidence="5" id="KW-0969">Cilium</keyword>
<accession>A0A4U1MHP6</accession>
<dbReference type="Pfam" id="PF02623">
    <property type="entry name" value="FliW"/>
    <property type="match status" value="1"/>
</dbReference>
<reference evidence="5 6" key="1">
    <citation type="submission" date="2019-04" db="EMBL/GenBank/DDBJ databases">
        <title>Genome sequence of Bacillus hwajinpoensis strain Y2.</title>
        <authorList>
            <person name="Fair J.L."/>
            <person name="Maclea K.S."/>
        </authorList>
    </citation>
    <scope>NUCLEOTIDE SEQUENCE [LARGE SCALE GENOMIC DNA]</scope>
    <source>
        <strain evidence="5 6">Y2</strain>
    </source>
</reference>
<name>A0A4U1MHP6_9BACL</name>
<dbReference type="PANTHER" id="PTHR39190:SF1">
    <property type="entry name" value="FLAGELLAR ASSEMBLY FACTOR FLIW"/>
    <property type="match status" value="1"/>
</dbReference>
<evidence type="ECO:0000256" key="2">
    <source>
        <dbReference type="ARBA" id="ARBA00022795"/>
    </source>
</evidence>